<dbReference type="PANTHER" id="PTHR42912">
    <property type="entry name" value="METHYLTRANSFERASE"/>
    <property type="match status" value="1"/>
</dbReference>
<gene>
    <name evidence="3" type="ORF">HNR23_002709</name>
</gene>
<reference evidence="3 4" key="1">
    <citation type="submission" date="2020-08" db="EMBL/GenBank/DDBJ databases">
        <title>Sequencing the genomes of 1000 actinobacteria strains.</title>
        <authorList>
            <person name="Klenk H.-P."/>
        </authorList>
    </citation>
    <scope>NUCLEOTIDE SEQUENCE [LARGE SCALE GENOMIC DNA]</scope>
    <source>
        <strain evidence="3 4">DSM 46659</strain>
    </source>
</reference>
<dbReference type="InterPro" id="IPR050508">
    <property type="entry name" value="Methyltransf_Superfamily"/>
</dbReference>
<dbReference type="AlphaFoldDB" id="A0A7W9YIC4"/>
<feature type="compositionally biased region" description="Low complexity" evidence="1">
    <location>
        <begin position="11"/>
        <end position="22"/>
    </location>
</feature>
<name>A0A7W9YIC4_9ACTN</name>
<proteinExistence type="predicted"/>
<protein>
    <submittedName>
        <fullName evidence="3">SAM-dependent methyltransferase</fullName>
    </submittedName>
</protein>
<keyword evidence="4" id="KW-1185">Reference proteome</keyword>
<dbReference type="CDD" id="cd02440">
    <property type="entry name" value="AdoMet_MTases"/>
    <property type="match status" value="1"/>
</dbReference>
<dbReference type="InterPro" id="IPR041698">
    <property type="entry name" value="Methyltransf_25"/>
</dbReference>
<feature type="region of interest" description="Disordered" evidence="1">
    <location>
        <begin position="1"/>
        <end position="55"/>
    </location>
</feature>
<dbReference type="InterPro" id="IPR029063">
    <property type="entry name" value="SAM-dependent_MTases_sf"/>
</dbReference>
<dbReference type="RefSeq" id="WP_343070552.1">
    <property type="nucleotide sequence ID" value="NZ_JACHDS010000001.1"/>
</dbReference>
<dbReference type="EMBL" id="JACHDS010000001">
    <property type="protein sequence ID" value="MBB6172649.1"/>
    <property type="molecule type" value="Genomic_DNA"/>
</dbReference>
<dbReference type="SUPFAM" id="SSF53335">
    <property type="entry name" value="S-adenosyl-L-methionine-dependent methyltransferases"/>
    <property type="match status" value="1"/>
</dbReference>
<comment type="caution">
    <text evidence="3">The sequence shown here is derived from an EMBL/GenBank/DDBJ whole genome shotgun (WGS) entry which is preliminary data.</text>
</comment>
<feature type="compositionally biased region" description="Basic and acidic residues" evidence="1">
    <location>
        <begin position="23"/>
        <end position="36"/>
    </location>
</feature>
<feature type="domain" description="Methyltransferase" evidence="2">
    <location>
        <begin position="96"/>
        <end position="191"/>
    </location>
</feature>
<keyword evidence="3" id="KW-0808">Transferase</keyword>
<dbReference type="GO" id="GO:0008168">
    <property type="term" value="F:methyltransferase activity"/>
    <property type="evidence" value="ECO:0007669"/>
    <property type="project" value="UniProtKB-KW"/>
</dbReference>
<organism evidence="3 4">
    <name type="scientific">Nocardiopsis mwathae</name>
    <dbReference type="NCBI Taxonomy" id="1472723"/>
    <lineage>
        <taxon>Bacteria</taxon>
        <taxon>Bacillati</taxon>
        <taxon>Actinomycetota</taxon>
        <taxon>Actinomycetes</taxon>
        <taxon>Streptosporangiales</taxon>
        <taxon>Nocardiopsidaceae</taxon>
        <taxon>Nocardiopsis</taxon>
    </lineage>
</organism>
<dbReference type="Proteomes" id="UP000546642">
    <property type="component" value="Unassembled WGS sequence"/>
</dbReference>
<evidence type="ECO:0000313" key="3">
    <source>
        <dbReference type="EMBL" id="MBB6172649.1"/>
    </source>
</evidence>
<dbReference type="Pfam" id="PF13649">
    <property type="entry name" value="Methyltransf_25"/>
    <property type="match status" value="1"/>
</dbReference>
<dbReference type="PANTHER" id="PTHR42912:SF95">
    <property type="entry name" value="METHYLTRANSFERASE TYPE 11 DOMAIN-CONTAINING PROTEIN"/>
    <property type="match status" value="1"/>
</dbReference>
<evidence type="ECO:0000313" key="4">
    <source>
        <dbReference type="Proteomes" id="UP000546642"/>
    </source>
</evidence>
<evidence type="ECO:0000259" key="2">
    <source>
        <dbReference type="Pfam" id="PF13649"/>
    </source>
</evidence>
<dbReference type="GO" id="GO:0032259">
    <property type="term" value="P:methylation"/>
    <property type="evidence" value="ECO:0007669"/>
    <property type="project" value="UniProtKB-KW"/>
</dbReference>
<sequence length="240" mass="26226">MDIEPVALGDGSRSAESGAGSAMEERDTGRPDPGRGERKKHGERKELWTGEIPTRNPFARPQGLLGTLAGWILARANRRAQGEVMDLLDVPEGAHVLEVGHGPGVLIQLLAARPDVTVTGVDPSIEMVRMAQRRNAAAVREGRVRIRIGGADSTCMDNASVDLVVSVNTVALWPRLDEGVAEFHRVLRPGGRAVITWHWTPERFRLAPDQYDAVESALRHRFGTVKREPLPSSVVFIATR</sequence>
<accession>A0A7W9YIC4</accession>
<keyword evidence="3" id="KW-0489">Methyltransferase</keyword>
<dbReference type="Gene3D" id="3.40.50.150">
    <property type="entry name" value="Vaccinia Virus protein VP39"/>
    <property type="match status" value="1"/>
</dbReference>
<evidence type="ECO:0000256" key="1">
    <source>
        <dbReference type="SAM" id="MobiDB-lite"/>
    </source>
</evidence>